<dbReference type="InterPro" id="IPR027417">
    <property type="entry name" value="P-loop_NTPase"/>
</dbReference>
<sequence>MGDEGSSEKRVMTRKNKGFIDIVFQWSLEDIFNDNLYKDQVKKIPVSFQSVDQYCDSYVLPLLEETRVEMQSSMEIIDRAPYAEVTHLDVASYVPLRFNVDVDYWIKKSSTPDKKPYKTLPGDVLVIADVKPQTASDLLIPGRAWTYALVTGIKEDDNGDNSSSTSFEVTTLEDFVYKDDTKKSLYVIHLTSLVTNIRIWSALHMRITYPKTNTKIINEVLCTDQMVAEGCSLCSSEIGGDWNMIFLKSMLSQLNESQKNSVVACLDKMQCNHKSHVELIWGPPGTGKTRTVSVLLFSLLRMKYRTLACAPTNVAIADLAARVLKLVKESNKTGSVADGQFCSLGDILLFGNKERLKVDFKIEEIFLDYRVDRLSECFGLLGWRHSFTSMTNLLEDCVSQYYIFLENEKSKKKKGDGDCDCEDENQRKVCCSANDCKKGIQKSFLEYARERFARTALQLRRCVSILRTHIPKSYFQECTFQGFETLLGLLDSLENCLFSDGIASEEVEDLFLRSIDDKLLPPNLCDPSHLFCSVRNQCLSILKAIFDSLSGLKLPSSRNKDSIEKFCFRSASLFFSTASSSYKLYKAEMQPLKVVVIDEAAQLKECESVIPLQLPGLEHSVLIGDEWQLPATVKSKVSDEAGFGTSLFQRLTILGHSKHLLNIQYRMHPSISRFPNACFYNNMILDAAVVKRKSYEKHYLPWPMFSPYSFLNVSGREEADGVGHSLRNMVEVAVVQKLVQTLFNAWKRSRMRVSVGIISPYTAQVISIQEKLGRKYEKDDGFAVKVKSVDGFQGGEEDIIIISTVRSNRTGAIGFVSNSQRTNVALTRARHCLWIVGDGRTLTERQSVWQGLIRYATASSFFFNANEDKELAKAILDAKKDFGHPGDLFNQDSIILKNTRHKVPSSGNFKKSFGKMKSAQTRKGGKNHGTSSRQVLECLDKLSLEEDSGDFLEADHFWELVEALKAVDDIKEQRTIILYASTLRVYLGKFVSIINAGIKECLQKKPADGEDDSSKDAINMVKLMNRLHGQLELSKLKLESSIPVIGALCEELHLGRSSMVPFLCKQSYLEKDESYVPNESGDHLGLEENSCKGEKCSMGKKPASEYFESYTLPLLDKSREEMQSSMEIIARAQYAELTHLDVANYVPLTLPGDVLVIADVKPESSSDLPSPGRARTFALVTKIEGDNRDNSSSTSFKVTTLKDFRSKDDTKKSLYVIHLTSLITNRRLWNALHMTRNLKIINKVLYIYFV</sequence>
<dbReference type="InterPro" id="IPR045529">
    <property type="entry name" value="DUF6469"/>
</dbReference>
<dbReference type="Gene3D" id="3.40.50.300">
    <property type="entry name" value="P-loop containing nucleotide triphosphate hydrolases"/>
    <property type="match status" value="2"/>
</dbReference>
<feature type="domain" description="DNA2/NAM7 helicase-like C-terminal" evidence="2">
    <location>
        <begin position="644"/>
        <end position="838"/>
    </location>
</feature>
<comment type="caution">
    <text evidence="4">The sequence shown here is derived from an EMBL/GenBank/DDBJ whole genome shotgun (WGS) entry which is preliminary data.</text>
</comment>
<dbReference type="PANTHER" id="PTHR10887">
    <property type="entry name" value="DNA2/NAM7 HELICASE FAMILY"/>
    <property type="match status" value="1"/>
</dbReference>
<dbReference type="Proteomes" id="UP001472677">
    <property type="component" value="Unassembled WGS sequence"/>
</dbReference>
<dbReference type="SUPFAM" id="SSF52540">
    <property type="entry name" value="P-loop containing nucleoside triphosphate hydrolases"/>
    <property type="match status" value="1"/>
</dbReference>
<dbReference type="PANTHER" id="PTHR10887:SF515">
    <property type="entry name" value="P-LOOP CONTAINING NUCLEOSIDE TRIPHOSPHATE HYDROLASES SUPERFAMILY PROTEIN"/>
    <property type="match status" value="1"/>
</dbReference>
<feature type="domain" description="DNA2/NAM7 helicase helicase" evidence="1">
    <location>
        <begin position="557"/>
        <end position="636"/>
    </location>
</feature>
<evidence type="ECO:0000259" key="1">
    <source>
        <dbReference type="Pfam" id="PF13086"/>
    </source>
</evidence>
<dbReference type="Pfam" id="PF20073">
    <property type="entry name" value="DUF6469"/>
    <property type="match status" value="2"/>
</dbReference>
<dbReference type="Pfam" id="PF13087">
    <property type="entry name" value="AAA_12"/>
    <property type="match status" value="1"/>
</dbReference>
<accession>A0ABR2EXE0</accession>
<feature type="domain" description="DUF6469" evidence="3">
    <location>
        <begin position="81"/>
        <end position="206"/>
    </location>
</feature>
<evidence type="ECO:0008006" key="6">
    <source>
        <dbReference type="Google" id="ProtNLM"/>
    </source>
</evidence>
<evidence type="ECO:0000259" key="2">
    <source>
        <dbReference type="Pfam" id="PF13087"/>
    </source>
</evidence>
<reference evidence="4 5" key="1">
    <citation type="journal article" date="2024" name="G3 (Bethesda)">
        <title>Genome assembly of Hibiscus sabdariffa L. provides insights into metabolisms of medicinal natural products.</title>
        <authorList>
            <person name="Kim T."/>
        </authorList>
    </citation>
    <scope>NUCLEOTIDE SEQUENCE [LARGE SCALE GENOMIC DNA]</scope>
    <source>
        <strain evidence="4">TK-2024</strain>
        <tissue evidence="4">Old leaves</tissue>
    </source>
</reference>
<feature type="domain" description="DUF6469" evidence="3">
    <location>
        <begin position="1148"/>
        <end position="1238"/>
    </location>
</feature>
<dbReference type="CDD" id="cd18808">
    <property type="entry name" value="SF1_C_Upf1"/>
    <property type="match status" value="1"/>
</dbReference>
<evidence type="ECO:0000259" key="3">
    <source>
        <dbReference type="Pfam" id="PF20073"/>
    </source>
</evidence>
<evidence type="ECO:0000313" key="5">
    <source>
        <dbReference type="Proteomes" id="UP001472677"/>
    </source>
</evidence>
<dbReference type="EMBL" id="JBBPBM010000009">
    <property type="protein sequence ID" value="KAK8567492.1"/>
    <property type="molecule type" value="Genomic_DNA"/>
</dbReference>
<organism evidence="4 5">
    <name type="scientific">Hibiscus sabdariffa</name>
    <name type="common">roselle</name>
    <dbReference type="NCBI Taxonomy" id="183260"/>
    <lineage>
        <taxon>Eukaryota</taxon>
        <taxon>Viridiplantae</taxon>
        <taxon>Streptophyta</taxon>
        <taxon>Embryophyta</taxon>
        <taxon>Tracheophyta</taxon>
        <taxon>Spermatophyta</taxon>
        <taxon>Magnoliopsida</taxon>
        <taxon>eudicotyledons</taxon>
        <taxon>Gunneridae</taxon>
        <taxon>Pentapetalae</taxon>
        <taxon>rosids</taxon>
        <taxon>malvids</taxon>
        <taxon>Malvales</taxon>
        <taxon>Malvaceae</taxon>
        <taxon>Malvoideae</taxon>
        <taxon>Hibiscus</taxon>
    </lineage>
</organism>
<gene>
    <name evidence="4" type="ORF">V6N12_006078</name>
</gene>
<evidence type="ECO:0000313" key="4">
    <source>
        <dbReference type="EMBL" id="KAK8567492.1"/>
    </source>
</evidence>
<protein>
    <recommendedName>
        <fullName evidence="6">Helicase MAGATAMA 3</fullName>
    </recommendedName>
</protein>
<feature type="domain" description="DNA2/NAM7 helicase helicase" evidence="1">
    <location>
        <begin position="253"/>
        <end position="398"/>
    </location>
</feature>
<keyword evidence="5" id="KW-1185">Reference proteome</keyword>
<dbReference type="InterPro" id="IPR047187">
    <property type="entry name" value="SF1_C_Upf1"/>
</dbReference>
<name>A0ABR2EXE0_9ROSI</name>
<dbReference type="Pfam" id="PF13086">
    <property type="entry name" value="AAA_11"/>
    <property type="match status" value="2"/>
</dbReference>
<dbReference type="InterPro" id="IPR041679">
    <property type="entry name" value="DNA2/NAM7-like_C"/>
</dbReference>
<dbReference type="InterPro" id="IPR041677">
    <property type="entry name" value="DNA2/NAM7_AAA_11"/>
</dbReference>
<dbReference type="InterPro" id="IPR045055">
    <property type="entry name" value="DNA2/NAM7-like"/>
</dbReference>
<proteinExistence type="predicted"/>